<dbReference type="SMART" id="SM00484">
    <property type="entry name" value="XPGI"/>
    <property type="match status" value="1"/>
</dbReference>
<gene>
    <name evidence="2" type="ORF">V5O48_007251</name>
</gene>
<dbReference type="PRINTS" id="PR00853">
    <property type="entry name" value="XPGRADSUPER"/>
</dbReference>
<evidence type="ECO:0000313" key="3">
    <source>
        <dbReference type="Proteomes" id="UP001465976"/>
    </source>
</evidence>
<dbReference type="InterPro" id="IPR036279">
    <property type="entry name" value="5-3_exonuclease_C_sf"/>
</dbReference>
<dbReference type="Proteomes" id="UP001465976">
    <property type="component" value="Unassembled WGS sequence"/>
</dbReference>
<dbReference type="Pfam" id="PF00867">
    <property type="entry name" value="XPG_I"/>
    <property type="match status" value="1"/>
</dbReference>
<organism evidence="2 3">
    <name type="scientific">Marasmius crinis-equi</name>
    <dbReference type="NCBI Taxonomy" id="585013"/>
    <lineage>
        <taxon>Eukaryota</taxon>
        <taxon>Fungi</taxon>
        <taxon>Dikarya</taxon>
        <taxon>Basidiomycota</taxon>
        <taxon>Agaricomycotina</taxon>
        <taxon>Agaricomycetes</taxon>
        <taxon>Agaricomycetidae</taxon>
        <taxon>Agaricales</taxon>
        <taxon>Marasmiineae</taxon>
        <taxon>Marasmiaceae</taxon>
        <taxon>Marasmius</taxon>
    </lineage>
</organism>
<dbReference type="SUPFAM" id="SSF88723">
    <property type="entry name" value="PIN domain-like"/>
    <property type="match status" value="1"/>
</dbReference>
<feature type="domain" description="XPG-I" evidence="1">
    <location>
        <begin position="116"/>
        <end position="188"/>
    </location>
</feature>
<reference evidence="2 3" key="1">
    <citation type="submission" date="2024-02" db="EMBL/GenBank/DDBJ databases">
        <title>A draft genome for the cacao thread blight pathogen Marasmius crinis-equi.</title>
        <authorList>
            <person name="Cohen S.P."/>
            <person name="Baruah I.K."/>
            <person name="Amoako-Attah I."/>
            <person name="Bukari Y."/>
            <person name="Meinhardt L.W."/>
            <person name="Bailey B.A."/>
        </authorList>
    </citation>
    <scope>NUCLEOTIDE SEQUENCE [LARGE SCALE GENOMIC DNA]</scope>
    <source>
        <strain evidence="2 3">GH-76</strain>
    </source>
</reference>
<comment type="caution">
    <text evidence="2">The sequence shown here is derived from an EMBL/GenBank/DDBJ whole genome shotgun (WGS) entry which is preliminary data.</text>
</comment>
<dbReference type="CDD" id="cd09870">
    <property type="entry name" value="PIN_YEN1"/>
    <property type="match status" value="1"/>
</dbReference>
<dbReference type="InterPro" id="IPR029060">
    <property type="entry name" value="PIN-like_dom_sf"/>
</dbReference>
<accession>A0ABR3FHT4</accession>
<dbReference type="SUPFAM" id="SSF47807">
    <property type="entry name" value="5' to 3' exonuclease, C-terminal subdomain"/>
    <property type="match status" value="1"/>
</dbReference>
<proteinExistence type="predicted"/>
<dbReference type="EMBL" id="JBAHYK010000374">
    <property type="protein sequence ID" value="KAL0574720.1"/>
    <property type="molecule type" value="Genomic_DNA"/>
</dbReference>
<dbReference type="InterPro" id="IPR006084">
    <property type="entry name" value="XPG/Rad2"/>
</dbReference>
<evidence type="ECO:0000313" key="2">
    <source>
        <dbReference type="EMBL" id="KAL0574720.1"/>
    </source>
</evidence>
<dbReference type="PANTHER" id="PTHR11081:SF75">
    <property type="entry name" value="ENDONUCLEASE, PUTATIVE (AFU_ORTHOLOGUE AFUA_3G13260)-RELATED"/>
    <property type="match status" value="1"/>
</dbReference>
<name>A0ABR3FHT4_9AGAR</name>
<protein>
    <recommendedName>
        <fullName evidence="1">XPG-I domain-containing protein</fullName>
    </recommendedName>
</protein>
<dbReference type="PANTHER" id="PTHR11081">
    <property type="entry name" value="FLAP ENDONUCLEASE FAMILY MEMBER"/>
    <property type="match status" value="1"/>
</dbReference>
<dbReference type="InterPro" id="IPR006086">
    <property type="entry name" value="XPG-I_dom"/>
</dbReference>
<evidence type="ECO:0000259" key="1">
    <source>
        <dbReference type="SMART" id="SM00484"/>
    </source>
</evidence>
<keyword evidence="3" id="KW-1185">Reference proteome</keyword>
<sequence>MGIKGLWPLLASAKETRNLTELAFTEGFQRNNRQQRALVLAVDGPGMLDSLKAGSHNGVHSTSPLESFFGLLCKFNKAAVNLLFVFEGPNRPDEKRGKKVRSTVPRLYREAQELVDAFGYVSKEAEGEADYLLAFLSREGHVDGVISEDSDLLALGANNILRKTRGSPSSELKYDIYSLDSVTESAGLDRDGIILVGLLSGNDTQRGLSDCGIGTAIQLGRSGLGKDLMDGFRLYSADPILQNGFVESWRAELRDELTHNRRGYLERRRPSAAARVDTDFPDSAALEDYAYPPSGIDPVGLQVLIKNLKTPRQPDIARIVSFCKERFRWSNDEIIHRLSPNFFKAVVYRLLQSPLVVFDRRQLTFRERYWKTELKRESPTTSLKNGVESVHATFTVKDIMAISSLPVSWPETVTLWVPLGVLSIAKLPRGLPQEQFDLAALGMVDDADDDIEIVYVRKRAKNGEYFLQVD</sequence>
<dbReference type="Gene3D" id="3.40.50.1010">
    <property type="entry name" value="5'-nuclease"/>
    <property type="match status" value="2"/>
</dbReference>